<evidence type="ECO:0000313" key="2">
    <source>
        <dbReference type="EMBL" id="RPB25104.1"/>
    </source>
</evidence>
<keyword evidence="1" id="KW-0812">Transmembrane</keyword>
<reference evidence="2 3" key="1">
    <citation type="journal article" date="2018" name="Nat. Ecol. Evol.">
        <title>Pezizomycetes genomes reveal the molecular basis of ectomycorrhizal truffle lifestyle.</title>
        <authorList>
            <person name="Murat C."/>
            <person name="Payen T."/>
            <person name="Noel B."/>
            <person name="Kuo A."/>
            <person name="Morin E."/>
            <person name="Chen J."/>
            <person name="Kohler A."/>
            <person name="Krizsan K."/>
            <person name="Balestrini R."/>
            <person name="Da Silva C."/>
            <person name="Montanini B."/>
            <person name="Hainaut M."/>
            <person name="Levati E."/>
            <person name="Barry K.W."/>
            <person name="Belfiori B."/>
            <person name="Cichocki N."/>
            <person name="Clum A."/>
            <person name="Dockter R.B."/>
            <person name="Fauchery L."/>
            <person name="Guy J."/>
            <person name="Iotti M."/>
            <person name="Le Tacon F."/>
            <person name="Lindquist E.A."/>
            <person name="Lipzen A."/>
            <person name="Malagnac F."/>
            <person name="Mello A."/>
            <person name="Molinier V."/>
            <person name="Miyauchi S."/>
            <person name="Poulain J."/>
            <person name="Riccioni C."/>
            <person name="Rubini A."/>
            <person name="Sitrit Y."/>
            <person name="Splivallo R."/>
            <person name="Traeger S."/>
            <person name="Wang M."/>
            <person name="Zifcakova L."/>
            <person name="Wipf D."/>
            <person name="Zambonelli A."/>
            <person name="Paolocci F."/>
            <person name="Nowrousian M."/>
            <person name="Ottonello S."/>
            <person name="Baldrian P."/>
            <person name="Spatafora J.W."/>
            <person name="Henrissat B."/>
            <person name="Nagy L.G."/>
            <person name="Aury J.M."/>
            <person name="Wincker P."/>
            <person name="Grigoriev I.V."/>
            <person name="Bonfante P."/>
            <person name="Martin F.M."/>
        </authorList>
    </citation>
    <scope>NUCLEOTIDE SEQUENCE [LARGE SCALE GENOMIC DNA]</scope>
    <source>
        <strain evidence="2 3">ATCC MYA-4762</strain>
    </source>
</reference>
<keyword evidence="1" id="KW-1133">Transmembrane helix</keyword>
<sequence length="263" mass="29801">MWTHHIQQPILRIPPRTPSVLEIASESPAPPMNITRFLCLLTVYFLIYILGCLLSLQFLPPALLLIAFAYISNFFLTLIIGLLFSTSIILPCLILAFTASRISSFIQSFLDAPNAGHSLLDYCFGIQSLLFECVLTTITFIPWLTFALFHSFLTSVLYVVQDPSCLLHFLRAFFPTWSFVRSYFNPYAYAILYELPKKSAHLALLVVREPWLITHLLVELMRSVLLLIGIPINKFGKGVSWIGRMLVKTGGARNFDRGPADRI</sequence>
<keyword evidence="3" id="KW-1185">Reference proteome</keyword>
<dbReference type="Proteomes" id="UP000267821">
    <property type="component" value="Unassembled WGS sequence"/>
</dbReference>
<dbReference type="InParanoid" id="A0A3N4LQC6"/>
<name>A0A3N4LQC6_9PEZI</name>
<proteinExistence type="predicted"/>
<dbReference type="OrthoDB" id="5389565at2759"/>
<feature type="transmembrane region" description="Helical" evidence="1">
    <location>
        <begin position="37"/>
        <end position="56"/>
    </location>
</feature>
<keyword evidence="1" id="KW-0472">Membrane</keyword>
<dbReference type="AlphaFoldDB" id="A0A3N4LQC6"/>
<accession>A0A3N4LQC6</accession>
<dbReference type="EMBL" id="ML121539">
    <property type="protein sequence ID" value="RPB25104.1"/>
    <property type="molecule type" value="Genomic_DNA"/>
</dbReference>
<organism evidence="2 3">
    <name type="scientific">Terfezia boudieri ATCC MYA-4762</name>
    <dbReference type="NCBI Taxonomy" id="1051890"/>
    <lineage>
        <taxon>Eukaryota</taxon>
        <taxon>Fungi</taxon>
        <taxon>Dikarya</taxon>
        <taxon>Ascomycota</taxon>
        <taxon>Pezizomycotina</taxon>
        <taxon>Pezizomycetes</taxon>
        <taxon>Pezizales</taxon>
        <taxon>Pezizaceae</taxon>
        <taxon>Terfezia</taxon>
    </lineage>
</organism>
<protein>
    <submittedName>
        <fullName evidence="2">Uncharacterized protein</fullName>
    </submittedName>
</protein>
<evidence type="ECO:0000256" key="1">
    <source>
        <dbReference type="SAM" id="Phobius"/>
    </source>
</evidence>
<gene>
    <name evidence="2" type="ORF">L211DRAFT_836963</name>
</gene>
<evidence type="ECO:0000313" key="3">
    <source>
        <dbReference type="Proteomes" id="UP000267821"/>
    </source>
</evidence>